<name>A0A3A8K3M2_9BACT</name>
<comment type="caution">
    <text evidence="14">The sequence shown here is derived from an EMBL/GenBank/DDBJ whole genome shotgun (WGS) entry which is preliminary data.</text>
</comment>
<gene>
    <name evidence="14" type="ORF">D7X32_16430</name>
</gene>
<reference evidence="15" key="1">
    <citation type="submission" date="2018-09" db="EMBL/GenBank/DDBJ databases">
        <authorList>
            <person name="Livingstone P.G."/>
            <person name="Whitworth D.E."/>
        </authorList>
    </citation>
    <scope>NUCLEOTIDE SEQUENCE [LARGE SCALE GENOMIC DNA]</scope>
    <source>
        <strain evidence="15">CA043D</strain>
    </source>
</reference>
<dbReference type="InterPro" id="IPR015876">
    <property type="entry name" value="Acyl-CoA_DS"/>
</dbReference>
<dbReference type="PANTHER" id="PTHR11351">
    <property type="entry name" value="ACYL-COA DESATURASE"/>
    <property type="match status" value="1"/>
</dbReference>
<keyword evidence="4 12" id="KW-0812">Transmembrane</keyword>
<dbReference type="GO" id="GO:0016717">
    <property type="term" value="F:oxidoreductase activity, acting on paired donors, with oxidation of a pair of donors resulting in the reduction of molecular oxygen to two molecules of water"/>
    <property type="evidence" value="ECO:0007669"/>
    <property type="project" value="InterPro"/>
</dbReference>
<keyword evidence="9" id="KW-0443">Lipid metabolism</keyword>
<dbReference type="InterPro" id="IPR005804">
    <property type="entry name" value="FA_desaturase_dom"/>
</dbReference>
<evidence type="ECO:0000256" key="10">
    <source>
        <dbReference type="ARBA" id="ARBA00023136"/>
    </source>
</evidence>
<keyword evidence="5" id="KW-0276">Fatty acid metabolism</keyword>
<evidence type="ECO:0000256" key="2">
    <source>
        <dbReference type="ARBA" id="ARBA00008749"/>
    </source>
</evidence>
<evidence type="ECO:0000256" key="9">
    <source>
        <dbReference type="ARBA" id="ARBA00023098"/>
    </source>
</evidence>
<dbReference type="GO" id="GO:0016020">
    <property type="term" value="C:membrane"/>
    <property type="evidence" value="ECO:0007669"/>
    <property type="project" value="UniProtKB-SubCell"/>
</dbReference>
<evidence type="ECO:0000256" key="8">
    <source>
        <dbReference type="ARBA" id="ARBA00023004"/>
    </source>
</evidence>
<protein>
    <submittedName>
        <fullName evidence="14">Acyl-CoA desaturase</fullName>
    </submittedName>
</protein>
<evidence type="ECO:0000256" key="5">
    <source>
        <dbReference type="ARBA" id="ARBA00022832"/>
    </source>
</evidence>
<dbReference type="RefSeq" id="WP_120603489.1">
    <property type="nucleotide sequence ID" value="NZ_RAWE01000051.1"/>
</dbReference>
<keyword evidence="10 12" id="KW-0472">Membrane</keyword>
<feature type="transmembrane region" description="Helical" evidence="12">
    <location>
        <begin position="12"/>
        <end position="30"/>
    </location>
</feature>
<keyword evidence="11" id="KW-0275">Fatty acid biosynthesis</keyword>
<dbReference type="PRINTS" id="PR00075">
    <property type="entry name" value="FACDDSATRASE"/>
</dbReference>
<evidence type="ECO:0000256" key="1">
    <source>
        <dbReference type="ARBA" id="ARBA00004141"/>
    </source>
</evidence>
<organism evidence="14 15">
    <name type="scientific">Corallococcus carmarthensis</name>
    <dbReference type="NCBI Taxonomy" id="2316728"/>
    <lineage>
        <taxon>Bacteria</taxon>
        <taxon>Pseudomonadati</taxon>
        <taxon>Myxococcota</taxon>
        <taxon>Myxococcia</taxon>
        <taxon>Myxococcales</taxon>
        <taxon>Cystobacterineae</taxon>
        <taxon>Myxococcaceae</taxon>
        <taxon>Corallococcus</taxon>
    </lineage>
</organism>
<feature type="transmembrane region" description="Helical" evidence="12">
    <location>
        <begin position="36"/>
        <end position="56"/>
    </location>
</feature>
<evidence type="ECO:0000259" key="13">
    <source>
        <dbReference type="Pfam" id="PF00487"/>
    </source>
</evidence>
<dbReference type="OrthoDB" id="9768289at2"/>
<evidence type="ECO:0000256" key="11">
    <source>
        <dbReference type="ARBA" id="ARBA00023160"/>
    </source>
</evidence>
<evidence type="ECO:0000256" key="3">
    <source>
        <dbReference type="ARBA" id="ARBA00022516"/>
    </source>
</evidence>
<keyword evidence="6 12" id="KW-1133">Transmembrane helix</keyword>
<keyword evidence="7" id="KW-0560">Oxidoreductase</keyword>
<keyword evidence="3" id="KW-0444">Lipid biosynthesis</keyword>
<comment type="similarity">
    <text evidence="2">Belongs to the fatty acid desaturase type 2 family.</text>
</comment>
<evidence type="ECO:0000313" key="15">
    <source>
        <dbReference type="Proteomes" id="UP000268313"/>
    </source>
</evidence>
<evidence type="ECO:0000256" key="7">
    <source>
        <dbReference type="ARBA" id="ARBA00023002"/>
    </source>
</evidence>
<dbReference type="Proteomes" id="UP000268313">
    <property type="component" value="Unassembled WGS sequence"/>
</dbReference>
<dbReference type="EMBL" id="RAWE01000051">
    <property type="protein sequence ID" value="RKH02650.1"/>
    <property type="molecule type" value="Genomic_DNA"/>
</dbReference>
<evidence type="ECO:0000256" key="6">
    <source>
        <dbReference type="ARBA" id="ARBA00022989"/>
    </source>
</evidence>
<accession>A0A3A8K3M2</accession>
<dbReference type="PANTHER" id="PTHR11351:SF31">
    <property type="entry name" value="DESATURASE 1, ISOFORM A-RELATED"/>
    <property type="match status" value="1"/>
</dbReference>
<keyword evidence="8" id="KW-0408">Iron</keyword>
<dbReference type="AlphaFoldDB" id="A0A3A8K3M2"/>
<sequence>MITAPLRFQLSPVIVGYMLVVHALAALAFFLPWPPYALPVALAVYVSIGLGTTVGLHRLLCHRAFVCPRWVEYALVSVAMLTAQGSPLLWAANHRLHHAKADADGDVHSPSRGFWYAHMGWILNEASTEEDGWRTWCRDMANDGYYHWLLRYRIAPQVLAVLVVGLTFGWRTVPAYFFLPVVCWMQSTYAVNSVCHAAFGWRAHDTRDHSRNVWWVSVLALGEGWHNNHHAFPASARHGWVWWQWDPGWLFIRALQALGLAWDVRLPSRVRSGPAA</sequence>
<feature type="transmembrane region" description="Helical" evidence="12">
    <location>
        <begin position="158"/>
        <end position="179"/>
    </location>
</feature>
<dbReference type="Pfam" id="PF00487">
    <property type="entry name" value="FA_desaturase"/>
    <property type="match status" value="1"/>
</dbReference>
<feature type="domain" description="Fatty acid desaturase" evidence="13">
    <location>
        <begin position="33"/>
        <end position="234"/>
    </location>
</feature>
<keyword evidence="15" id="KW-1185">Reference proteome</keyword>
<dbReference type="CDD" id="cd03505">
    <property type="entry name" value="Delta9-FADS-like"/>
    <property type="match status" value="1"/>
</dbReference>
<evidence type="ECO:0000313" key="14">
    <source>
        <dbReference type="EMBL" id="RKH02650.1"/>
    </source>
</evidence>
<comment type="subcellular location">
    <subcellularLocation>
        <location evidence="1">Membrane</location>
        <topology evidence="1">Multi-pass membrane protein</topology>
    </subcellularLocation>
</comment>
<evidence type="ECO:0000256" key="12">
    <source>
        <dbReference type="SAM" id="Phobius"/>
    </source>
</evidence>
<proteinExistence type="inferred from homology"/>
<dbReference type="GO" id="GO:0006633">
    <property type="term" value="P:fatty acid biosynthetic process"/>
    <property type="evidence" value="ECO:0007669"/>
    <property type="project" value="UniProtKB-KW"/>
</dbReference>
<evidence type="ECO:0000256" key="4">
    <source>
        <dbReference type="ARBA" id="ARBA00022692"/>
    </source>
</evidence>